<evidence type="ECO:0000313" key="2">
    <source>
        <dbReference type="Proteomes" id="UP001497482"/>
    </source>
</evidence>
<protein>
    <submittedName>
        <fullName evidence="1">Uncharacterized protein</fullName>
    </submittedName>
</protein>
<dbReference type="EMBL" id="OZ035837">
    <property type="protein sequence ID" value="CAL1582454.1"/>
    <property type="molecule type" value="Genomic_DNA"/>
</dbReference>
<proteinExistence type="predicted"/>
<sequence length="86" mass="9120">MKPCGPRSPAAGASDWPLNQTESSLCAARELAHGQELLRDRSEFTFTTTTTLSLDGSVRALSLLHNCLKDTAAEGREGLGIFGNDG</sequence>
<accession>A0AAV2K3Y7</accession>
<name>A0AAV2K3Y7_KNICA</name>
<dbReference type="Proteomes" id="UP001497482">
    <property type="component" value="Chromosome 15"/>
</dbReference>
<gene>
    <name evidence="1" type="ORF">KC01_LOCUS13059</name>
</gene>
<organism evidence="1 2">
    <name type="scientific">Knipowitschia caucasica</name>
    <name type="common">Caucasian dwarf goby</name>
    <name type="synonym">Pomatoschistus caucasicus</name>
    <dbReference type="NCBI Taxonomy" id="637954"/>
    <lineage>
        <taxon>Eukaryota</taxon>
        <taxon>Metazoa</taxon>
        <taxon>Chordata</taxon>
        <taxon>Craniata</taxon>
        <taxon>Vertebrata</taxon>
        <taxon>Euteleostomi</taxon>
        <taxon>Actinopterygii</taxon>
        <taxon>Neopterygii</taxon>
        <taxon>Teleostei</taxon>
        <taxon>Neoteleostei</taxon>
        <taxon>Acanthomorphata</taxon>
        <taxon>Gobiaria</taxon>
        <taxon>Gobiiformes</taxon>
        <taxon>Gobioidei</taxon>
        <taxon>Gobiidae</taxon>
        <taxon>Gobiinae</taxon>
        <taxon>Knipowitschia</taxon>
    </lineage>
</organism>
<reference evidence="1 2" key="1">
    <citation type="submission" date="2024-04" db="EMBL/GenBank/DDBJ databases">
        <authorList>
            <person name="Waldvogel A.-M."/>
            <person name="Schoenle A."/>
        </authorList>
    </citation>
    <scope>NUCLEOTIDE SEQUENCE [LARGE SCALE GENOMIC DNA]</scope>
</reference>
<keyword evidence="2" id="KW-1185">Reference proteome</keyword>
<evidence type="ECO:0000313" key="1">
    <source>
        <dbReference type="EMBL" id="CAL1582454.1"/>
    </source>
</evidence>
<dbReference type="AlphaFoldDB" id="A0AAV2K3Y7"/>